<evidence type="ECO:0000313" key="2">
    <source>
        <dbReference type="Proteomes" id="UP000076738"/>
    </source>
</evidence>
<proteinExistence type="predicted"/>
<evidence type="ECO:0000313" key="1">
    <source>
        <dbReference type="EMBL" id="KZO90379.1"/>
    </source>
</evidence>
<dbReference type="Gene3D" id="3.40.50.11350">
    <property type="match status" value="1"/>
</dbReference>
<dbReference type="AlphaFoldDB" id="A0A167GBI2"/>
<name>A0A167GBI2_CALVF</name>
<sequence length="490" mass="56685">MDRIKEMVAETEGFFMRDWSLHLGWNNMRYIIESGVNQAYILNRTLVLPTYVYARNCELEREVCASYGGVIDRTTWGVTSHLPAGETASYRMPLGVMLDLDTLRGHRNVILMSEYLALQGLPATLEPVTGKFSRDLVPEGLTLQTLDAWYYDGNMARLDRAPPPYQDNKRWTYDPEIAERLAVYTHKGIFMQWDNGWRVVSEGQGSDFSHEDAKEVLGLYGYSVIYSYTGQCVRVEHLKFVGFPVKSICIRDRIHGWYDEWSLSVANVLWLQGEIHVNRRPSDMWFSTPQARDEYSEFVLYTMRRPPNVLRIAHRVDMRMRRIVGGRMWMAAHMRRGDFTTVDWVRVGSVEEQWNRVNGRLKEGRQVLWEIHHRPKQTYDVPGVQPYGGWQGAMIPTHDDPFFLATDERDPDNLAFLRNQSAILINDLLTPEDRQELGWPIVMTDYLGLLEQAILARSAYFVGRMESSVSGGALNMRAAWGMDPRTMSFE</sequence>
<protein>
    <submittedName>
        <fullName evidence="1">Uncharacterized protein</fullName>
    </submittedName>
</protein>
<gene>
    <name evidence="1" type="ORF">CALVIDRAFT_490554</name>
</gene>
<keyword evidence="2" id="KW-1185">Reference proteome</keyword>
<dbReference type="OrthoDB" id="3345970at2759"/>
<reference evidence="1 2" key="1">
    <citation type="journal article" date="2016" name="Mol. Biol. Evol.">
        <title>Comparative Genomics of Early-Diverging Mushroom-Forming Fungi Provides Insights into the Origins of Lignocellulose Decay Capabilities.</title>
        <authorList>
            <person name="Nagy L.G."/>
            <person name="Riley R."/>
            <person name="Tritt A."/>
            <person name="Adam C."/>
            <person name="Daum C."/>
            <person name="Floudas D."/>
            <person name="Sun H."/>
            <person name="Yadav J.S."/>
            <person name="Pangilinan J."/>
            <person name="Larsson K.H."/>
            <person name="Matsuura K."/>
            <person name="Barry K."/>
            <person name="Labutti K."/>
            <person name="Kuo R."/>
            <person name="Ohm R.A."/>
            <person name="Bhattacharya S.S."/>
            <person name="Shirouzu T."/>
            <person name="Yoshinaga Y."/>
            <person name="Martin F.M."/>
            <person name="Grigoriev I.V."/>
            <person name="Hibbett D.S."/>
        </authorList>
    </citation>
    <scope>NUCLEOTIDE SEQUENCE [LARGE SCALE GENOMIC DNA]</scope>
    <source>
        <strain evidence="1 2">TUFC12733</strain>
    </source>
</reference>
<dbReference type="STRING" id="1330018.A0A167GBI2"/>
<dbReference type="Proteomes" id="UP000076738">
    <property type="component" value="Unassembled WGS sequence"/>
</dbReference>
<organism evidence="1 2">
    <name type="scientific">Calocera viscosa (strain TUFC12733)</name>
    <dbReference type="NCBI Taxonomy" id="1330018"/>
    <lineage>
        <taxon>Eukaryota</taxon>
        <taxon>Fungi</taxon>
        <taxon>Dikarya</taxon>
        <taxon>Basidiomycota</taxon>
        <taxon>Agaricomycotina</taxon>
        <taxon>Dacrymycetes</taxon>
        <taxon>Dacrymycetales</taxon>
        <taxon>Dacrymycetaceae</taxon>
        <taxon>Calocera</taxon>
    </lineage>
</organism>
<accession>A0A167GBI2</accession>
<dbReference type="EMBL" id="KV417343">
    <property type="protein sequence ID" value="KZO90379.1"/>
    <property type="molecule type" value="Genomic_DNA"/>
</dbReference>
<dbReference type="CDD" id="cd11296">
    <property type="entry name" value="O-FucT_like"/>
    <property type="match status" value="1"/>
</dbReference>